<organism evidence="4 5">
    <name type="scientific">Halomonas binhaiensis</name>
    <dbReference type="NCBI Taxonomy" id="2562282"/>
    <lineage>
        <taxon>Bacteria</taxon>
        <taxon>Pseudomonadati</taxon>
        <taxon>Pseudomonadota</taxon>
        <taxon>Gammaproteobacteria</taxon>
        <taxon>Oceanospirillales</taxon>
        <taxon>Halomonadaceae</taxon>
        <taxon>Halomonas</taxon>
    </lineage>
</organism>
<dbReference type="SUPFAM" id="SSF56925">
    <property type="entry name" value="OMPA-like"/>
    <property type="match status" value="1"/>
</dbReference>
<feature type="chain" id="PRO_5022823864" evidence="2">
    <location>
        <begin position="25"/>
        <end position="156"/>
    </location>
</feature>
<feature type="signal peptide" evidence="2">
    <location>
        <begin position="1"/>
        <end position="24"/>
    </location>
</feature>
<dbReference type="Proteomes" id="UP000324285">
    <property type="component" value="Chromosome"/>
</dbReference>
<dbReference type="RefSeq" id="WP_149285582.1">
    <property type="nucleotide sequence ID" value="NZ_CP038437.2"/>
</dbReference>
<sequence>MKKRLALAAAFLVGACVTASNVQAEQWYVGGSAMFWDADDSHHSGDDDIGWRLNGGAQFNRYFAVEGQLGGGSHFDYLTGIYAKGILPLSQGIRLYGLAGLAEVDFHHGDDNDFSWGFGGELDLSPKLSLGADYMNYLDGSRYDFDAVSVGLRYRF</sequence>
<evidence type="ECO:0000256" key="2">
    <source>
        <dbReference type="SAM" id="SignalP"/>
    </source>
</evidence>
<dbReference type="InterPro" id="IPR027385">
    <property type="entry name" value="Beta-barrel_OMP"/>
</dbReference>
<evidence type="ECO:0000313" key="4">
    <source>
        <dbReference type="EMBL" id="QEM82458.1"/>
    </source>
</evidence>
<protein>
    <submittedName>
        <fullName evidence="4">Porin family protein</fullName>
    </submittedName>
</protein>
<dbReference type="PROSITE" id="PS51257">
    <property type="entry name" value="PROKAR_LIPOPROTEIN"/>
    <property type="match status" value="1"/>
</dbReference>
<name>A0A5C1NJA6_9GAMM</name>
<dbReference type="EMBL" id="CP038437">
    <property type="protein sequence ID" value="QEM82458.1"/>
    <property type="molecule type" value="Genomic_DNA"/>
</dbReference>
<evidence type="ECO:0000259" key="3">
    <source>
        <dbReference type="Pfam" id="PF13505"/>
    </source>
</evidence>
<feature type="domain" description="Outer membrane protein beta-barrel" evidence="3">
    <location>
        <begin position="8"/>
        <end position="156"/>
    </location>
</feature>
<reference evidence="4" key="1">
    <citation type="submission" date="2021-02" db="EMBL/GenBank/DDBJ databases">
        <title>Strain Y2R2, a novel species of the genus Halomonas.</title>
        <authorList>
            <person name="Huang H."/>
        </authorList>
    </citation>
    <scope>NUCLEOTIDE SEQUENCE</scope>
    <source>
        <strain evidence="4">Y2R2</strain>
    </source>
</reference>
<dbReference type="Gene3D" id="2.40.160.20">
    <property type="match status" value="1"/>
</dbReference>
<keyword evidence="1 2" id="KW-0732">Signal</keyword>
<accession>A0A5C1NJA6</accession>
<dbReference type="AlphaFoldDB" id="A0A5C1NJA6"/>
<keyword evidence="5" id="KW-1185">Reference proteome</keyword>
<dbReference type="OrthoDB" id="6115907at2"/>
<dbReference type="KEGG" id="hbh:E4T21_13565"/>
<evidence type="ECO:0000313" key="5">
    <source>
        <dbReference type="Proteomes" id="UP000324285"/>
    </source>
</evidence>
<evidence type="ECO:0000256" key="1">
    <source>
        <dbReference type="ARBA" id="ARBA00022729"/>
    </source>
</evidence>
<dbReference type="InterPro" id="IPR011250">
    <property type="entry name" value="OMP/PagP_B-barrel"/>
</dbReference>
<proteinExistence type="predicted"/>
<gene>
    <name evidence="4" type="ORF">E4T21_13565</name>
</gene>
<dbReference type="Pfam" id="PF13505">
    <property type="entry name" value="OMP_b-brl"/>
    <property type="match status" value="1"/>
</dbReference>